<accession>A0AAV2AR41</accession>
<keyword evidence="9" id="KW-1185">Reference proteome</keyword>
<feature type="domain" description="Thyroglobulin type-1" evidence="7">
    <location>
        <begin position="159"/>
        <end position="222"/>
    </location>
</feature>
<dbReference type="GO" id="GO:0005604">
    <property type="term" value="C:basement membrane"/>
    <property type="evidence" value="ECO:0007669"/>
    <property type="project" value="TreeGrafter"/>
</dbReference>
<keyword evidence="2" id="KW-0964">Secreted</keyword>
<feature type="disulfide bond" evidence="5">
    <location>
        <begin position="193"/>
        <end position="200"/>
    </location>
</feature>
<dbReference type="SMART" id="SM00211">
    <property type="entry name" value="TY"/>
    <property type="match status" value="3"/>
</dbReference>
<dbReference type="GO" id="GO:0007160">
    <property type="term" value="P:cell-matrix adhesion"/>
    <property type="evidence" value="ECO:0007669"/>
    <property type="project" value="TreeGrafter"/>
</dbReference>
<feature type="disulfide bond" evidence="5">
    <location>
        <begin position="54"/>
        <end position="61"/>
    </location>
</feature>
<comment type="caution">
    <text evidence="5">Lacks conserved residue(s) required for the propagation of feature annotation.</text>
</comment>
<feature type="disulfide bond" evidence="5">
    <location>
        <begin position="117"/>
        <end position="124"/>
    </location>
</feature>
<dbReference type="PANTHER" id="PTHR12352:SF3">
    <property type="entry name" value="NIDOGEN-2"/>
    <property type="match status" value="1"/>
</dbReference>
<comment type="caution">
    <text evidence="8">The sequence shown here is derived from an EMBL/GenBank/DDBJ whole genome shotgun (WGS) entry which is preliminary data.</text>
</comment>
<evidence type="ECO:0000256" key="5">
    <source>
        <dbReference type="PROSITE-ProRule" id="PRU00500"/>
    </source>
</evidence>
<name>A0AAV2AR41_9ARAC</name>
<dbReference type="PROSITE" id="PS51162">
    <property type="entry name" value="THYROGLOBULIN_1_2"/>
    <property type="match status" value="3"/>
</dbReference>
<feature type="chain" id="PRO_5043606696" description="Thyroglobulin type-1 domain-containing protein" evidence="6">
    <location>
        <begin position="20"/>
        <end position="249"/>
    </location>
</feature>
<organism evidence="8 9">
    <name type="scientific">Larinioides sclopetarius</name>
    <dbReference type="NCBI Taxonomy" id="280406"/>
    <lineage>
        <taxon>Eukaryota</taxon>
        <taxon>Metazoa</taxon>
        <taxon>Ecdysozoa</taxon>
        <taxon>Arthropoda</taxon>
        <taxon>Chelicerata</taxon>
        <taxon>Arachnida</taxon>
        <taxon>Araneae</taxon>
        <taxon>Araneomorphae</taxon>
        <taxon>Entelegynae</taxon>
        <taxon>Araneoidea</taxon>
        <taxon>Araneidae</taxon>
        <taxon>Larinioides</taxon>
    </lineage>
</organism>
<evidence type="ECO:0000256" key="2">
    <source>
        <dbReference type="ARBA" id="ARBA00022525"/>
    </source>
</evidence>
<dbReference type="GO" id="GO:0005615">
    <property type="term" value="C:extracellular space"/>
    <property type="evidence" value="ECO:0007669"/>
    <property type="project" value="TreeGrafter"/>
</dbReference>
<dbReference type="SUPFAM" id="SSF57610">
    <property type="entry name" value="Thyroglobulin type-1 domain"/>
    <property type="match status" value="3"/>
</dbReference>
<feature type="signal peptide" evidence="6">
    <location>
        <begin position="1"/>
        <end position="19"/>
    </location>
</feature>
<comment type="subcellular location">
    <subcellularLocation>
        <location evidence="1">Secreted</location>
    </subcellularLocation>
</comment>
<gene>
    <name evidence="8" type="ORF">LARSCL_LOCUS14036</name>
</gene>
<feature type="disulfide bond" evidence="5">
    <location>
        <begin position="202"/>
        <end position="222"/>
    </location>
</feature>
<keyword evidence="6" id="KW-0732">Signal</keyword>
<evidence type="ECO:0000256" key="4">
    <source>
        <dbReference type="ARBA" id="ARBA00023157"/>
    </source>
</evidence>
<keyword evidence="4 5" id="KW-1015">Disulfide bond</keyword>
<feature type="domain" description="Thyroglobulin type-1" evidence="7">
    <location>
        <begin position="80"/>
        <end position="151"/>
    </location>
</feature>
<dbReference type="Proteomes" id="UP001497382">
    <property type="component" value="Unassembled WGS sequence"/>
</dbReference>
<evidence type="ECO:0000256" key="6">
    <source>
        <dbReference type="SAM" id="SignalP"/>
    </source>
</evidence>
<dbReference type="Pfam" id="PF00086">
    <property type="entry name" value="Thyroglobulin_1"/>
    <property type="match status" value="2"/>
</dbReference>
<protein>
    <recommendedName>
        <fullName evidence="7">Thyroglobulin type-1 domain-containing protein</fullName>
    </recommendedName>
</protein>
<evidence type="ECO:0000313" key="9">
    <source>
        <dbReference type="Proteomes" id="UP001497382"/>
    </source>
</evidence>
<evidence type="ECO:0000259" key="7">
    <source>
        <dbReference type="PROSITE" id="PS51162"/>
    </source>
</evidence>
<dbReference type="CDD" id="cd00191">
    <property type="entry name" value="TY"/>
    <property type="match status" value="1"/>
</dbReference>
<reference evidence="8 9" key="1">
    <citation type="submission" date="2024-04" db="EMBL/GenBank/DDBJ databases">
        <authorList>
            <person name="Rising A."/>
            <person name="Reimegard J."/>
            <person name="Sonavane S."/>
            <person name="Akerstrom W."/>
            <person name="Nylinder S."/>
            <person name="Hedman E."/>
            <person name="Kallberg Y."/>
        </authorList>
    </citation>
    <scope>NUCLEOTIDE SEQUENCE [LARGE SCALE GENOMIC DNA]</scope>
</reference>
<proteinExistence type="predicted"/>
<feature type="domain" description="Thyroglobulin type-1" evidence="7">
    <location>
        <begin position="20"/>
        <end position="76"/>
    </location>
</feature>
<dbReference type="PROSITE" id="PS00484">
    <property type="entry name" value="THYROGLOBULIN_1_1"/>
    <property type="match status" value="1"/>
</dbReference>
<dbReference type="InterPro" id="IPR036857">
    <property type="entry name" value="Thyroglobulin_1_sf"/>
</dbReference>
<dbReference type="InterPro" id="IPR000716">
    <property type="entry name" value="Thyroglobulin_1"/>
</dbReference>
<evidence type="ECO:0000256" key="1">
    <source>
        <dbReference type="ARBA" id="ARBA00004613"/>
    </source>
</evidence>
<dbReference type="EMBL" id="CAXIEN010000197">
    <property type="protein sequence ID" value="CAL1286067.1"/>
    <property type="molecule type" value="Genomic_DNA"/>
</dbReference>
<sequence length="249" mass="27790">MNSFCFLIVVSCCLVGAFAASDCQEHRERELKAKVKATLVPKCDANGDYEALQCFEGSKFCMCWRPDGSHITDPSTAIKTCKCHVHRDNELAKSRKGMVGNFVPQCNNSGTYASKQCHGSTGFCWCADEEGNKVSEQSTMNSFCFLIVVSCCLVGAFAASDCEEHREREANSKIKAKLVPKCDANGDYEALQCFQGSKFCMCWRPDGSHVTDPSIAIKTCKCHLHRDREVTRNPLADREHYDAPQKYYD</sequence>
<evidence type="ECO:0000256" key="3">
    <source>
        <dbReference type="ARBA" id="ARBA00022737"/>
    </source>
</evidence>
<evidence type="ECO:0000313" key="8">
    <source>
        <dbReference type="EMBL" id="CAL1286067.1"/>
    </source>
</evidence>
<dbReference type="PANTHER" id="PTHR12352">
    <property type="entry name" value="SECRETED MODULAR CALCIUM-BINDING PROTEIN"/>
    <property type="match status" value="1"/>
</dbReference>
<dbReference type="InterPro" id="IPR051950">
    <property type="entry name" value="Dev_reg/Prot_inhib"/>
</dbReference>
<dbReference type="Gene3D" id="4.10.800.10">
    <property type="entry name" value="Thyroglobulin type-1"/>
    <property type="match status" value="3"/>
</dbReference>
<keyword evidence="3" id="KW-0677">Repeat</keyword>
<dbReference type="AlphaFoldDB" id="A0AAV2AR41"/>